<accession>A0A344UQB3</accession>
<sequence length="118" mass="13590">MEFYTDFVAEWYGARLTGDPALWSRVASIWSRADRPRQPNDETLPLQPEPEVVEALDWMHAWQEADLDITVWLPVEHHPLVSALRRRAPGRPLVAKPWDGLIWATDPEVLATELAERP</sequence>
<protein>
    <submittedName>
        <fullName evidence="1">Uncharacterized protein</fullName>
    </submittedName>
</protein>
<dbReference type="RefSeq" id="WP_114043613.1">
    <property type="nucleotide sequence ID" value="NZ_CP025198.1"/>
</dbReference>
<proteinExistence type="predicted"/>
<dbReference type="KEGG" id="acij:JS278_00264"/>
<evidence type="ECO:0000313" key="2">
    <source>
        <dbReference type="Proteomes" id="UP000251995"/>
    </source>
</evidence>
<reference evidence="1 2" key="1">
    <citation type="submission" date="2017-12" db="EMBL/GenBank/DDBJ databases">
        <title>The whole genome sequence of the Acidipropionibacterium virtanenii sp. nov. type strain JS278.</title>
        <authorList>
            <person name="Laine P."/>
            <person name="Deptula P."/>
            <person name="Varmanen P."/>
            <person name="Auvinen P."/>
        </authorList>
    </citation>
    <scope>NUCLEOTIDE SEQUENCE [LARGE SCALE GENOMIC DNA]</scope>
    <source>
        <strain evidence="1 2">JS278</strain>
    </source>
</reference>
<name>A0A344UQB3_9ACTN</name>
<dbReference type="OrthoDB" id="3737707at2"/>
<dbReference type="Proteomes" id="UP000251995">
    <property type="component" value="Chromosome"/>
</dbReference>
<evidence type="ECO:0000313" key="1">
    <source>
        <dbReference type="EMBL" id="AXE37461.1"/>
    </source>
</evidence>
<dbReference type="AlphaFoldDB" id="A0A344UQB3"/>
<keyword evidence="2" id="KW-1185">Reference proteome</keyword>
<dbReference type="EMBL" id="CP025198">
    <property type="protein sequence ID" value="AXE37461.1"/>
    <property type="molecule type" value="Genomic_DNA"/>
</dbReference>
<organism evidence="1 2">
    <name type="scientific">Acidipropionibacterium virtanenii</name>
    <dbReference type="NCBI Taxonomy" id="2057246"/>
    <lineage>
        <taxon>Bacteria</taxon>
        <taxon>Bacillati</taxon>
        <taxon>Actinomycetota</taxon>
        <taxon>Actinomycetes</taxon>
        <taxon>Propionibacteriales</taxon>
        <taxon>Propionibacteriaceae</taxon>
        <taxon>Acidipropionibacterium</taxon>
    </lineage>
</organism>
<gene>
    <name evidence="1" type="ORF">JS278_00264</name>
</gene>